<comment type="caution">
    <text evidence="1">The sequence shown here is derived from an EMBL/GenBank/DDBJ whole genome shotgun (WGS) entry which is preliminary data.</text>
</comment>
<dbReference type="InterPro" id="IPR034660">
    <property type="entry name" value="DinB/YfiT-like"/>
</dbReference>
<dbReference type="Proteomes" id="UP001501411">
    <property type="component" value="Unassembled WGS sequence"/>
</dbReference>
<dbReference type="EMBL" id="BAABIQ010000036">
    <property type="protein sequence ID" value="GAA4794839.1"/>
    <property type="molecule type" value="Genomic_DNA"/>
</dbReference>
<proteinExistence type="predicted"/>
<evidence type="ECO:0000313" key="2">
    <source>
        <dbReference type="Proteomes" id="UP001501411"/>
    </source>
</evidence>
<gene>
    <name evidence="1" type="ORF">GCM10023231_24020</name>
</gene>
<accession>A0ABP9BJI7</accession>
<dbReference type="SUPFAM" id="SSF109854">
    <property type="entry name" value="DinB/YfiT-like putative metalloenzymes"/>
    <property type="match status" value="1"/>
</dbReference>
<evidence type="ECO:0008006" key="3">
    <source>
        <dbReference type="Google" id="ProtNLM"/>
    </source>
</evidence>
<protein>
    <recommendedName>
        <fullName evidence="3">DUF1572 domain-containing protein</fullName>
    </recommendedName>
</protein>
<keyword evidence="2" id="KW-1185">Reference proteome</keyword>
<evidence type="ECO:0000313" key="1">
    <source>
        <dbReference type="EMBL" id="GAA4794839.1"/>
    </source>
</evidence>
<reference evidence="2" key="1">
    <citation type="journal article" date="2019" name="Int. J. Syst. Evol. Microbiol.">
        <title>The Global Catalogue of Microorganisms (GCM) 10K type strain sequencing project: providing services to taxonomists for standard genome sequencing and annotation.</title>
        <authorList>
            <consortium name="The Broad Institute Genomics Platform"/>
            <consortium name="The Broad Institute Genome Sequencing Center for Infectious Disease"/>
            <person name="Wu L."/>
            <person name="Ma J."/>
        </authorList>
    </citation>
    <scope>NUCLEOTIDE SEQUENCE [LARGE SCALE GENOMIC DNA]</scope>
    <source>
        <strain evidence="2">JCM 18200</strain>
    </source>
</reference>
<sequence length="47" mass="5564">MTDSKFDEIFIDEQYGTYLRNIEGVIEHGYYHLGQIVLIKKLIIHPI</sequence>
<organism evidence="1 2">
    <name type="scientific">Olivibacter ginsenosidimutans</name>
    <dbReference type="NCBI Taxonomy" id="1176537"/>
    <lineage>
        <taxon>Bacteria</taxon>
        <taxon>Pseudomonadati</taxon>
        <taxon>Bacteroidota</taxon>
        <taxon>Sphingobacteriia</taxon>
        <taxon>Sphingobacteriales</taxon>
        <taxon>Sphingobacteriaceae</taxon>
        <taxon>Olivibacter</taxon>
    </lineage>
</organism>
<name>A0ABP9BJI7_9SPHI</name>